<evidence type="ECO:0000313" key="1">
    <source>
        <dbReference type="EMBL" id="ACO67962.1"/>
    </source>
</evidence>
<accession>C1EJ25</accession>
<name>C1EJ25_MICCC</name>
<dbReference type="RefSeq" id="XP_002506704.1">
    <property type="nucleotide sequence ID" value="XM_002506658.1"/>
</dbReference>
<evidence type="ECO:0000313" key="2">
    <source>
        <dbReference type="Proteomes" id="UP000002009"/>
    </source>
</evidence>
<proteinExistence type="predicted"/>
<sequence>MDLPLHSAAALEVVDDVEPMRRRAGEGLSESITTGAGDGDTTRWRRRAILDGLRRVAVFVALFLVVEFLRRWHANEAMTAWAESGSGKEKIP</sequence>
<dbReference type="KEGG" id="mis:MICPUN_64783"/>
<dbReference type="AlphaFoldDB" id="C1EJ25"/>
<dbReference type="Proteomes" id="UP000002009">
    <property type="component" value="Chromosome 16"/>
</dbReference>
<gene>
    <name evidence="1" type="ORF">MICPUN_64783</name>
</gene>
<dbReference type="GeneID" id="8249788"/>
<protein>
    <submittedName>
        <fullName evidence="1">Uncharacterized protein</fullName>
    </submittedName>
</protein>
<reference evidence="1 2" key="1">
    <citation type="journal article" date="2009" name="Science">
        <title>Green evolution and dynamic adaptations revealed by genomes of the marine picoeukaryotes Micromonas.</title>
        <authorList>
            <person name="Worden A.Z."/>
            <person name="Lee J.H."/>
            <person name="Mock T."/>
            <person name="Rouze P."/>
            <person name="Simmons M.P."/>
            <person name="Aerts A.L."/>
            <person name="Allen A.E."/>
            <person name="Cuvelier M.L."/>
            <person name="Derelle E."/>
            <person name="Everett M.V."/>
            <person name="Foulon E."/>
            <person name="Grimwood J."/>
            <person name="Gundlach H."/>
            <person name="Henrissat B."/>
            <person name="Napoli C."/>
            <person name="McDonald S.M."/>
            <person name="Parker M.S."/>
            <person name="Rombauts S."/>
            <person name="Salamov A."/>
            <person name="Von Dassow P."/>
            <person name="Badger J.H."/>
            <person name="Coutinho P.M."/>
            <person name="Demir E."/>
            <person name="Dubchak I."/>
            <person name="Gentemann C."/>
            <person name="Eikrem W."/>
            <person name="Gready J.E."/>
            <person name="John U."/>
            <person name="Lanier W."/>
            <person name="Lindquist E.A."/>
            <person name="Lucas S."/>
            <person name="Mayer K.F."/>
            <person name="Moreau H."/>
            <person name="Not F."/>
            <person name="Otillar R."/>
            <person name="Panaud O."/>
            <person name="Pangilinan J."/>
            <person name="Paulsen I."/>
            <person name="Piegu B."/>
            <person name="Poliakov A."/>
            <person name="Robbens S."/>
            <person name="Schmutz J."/>
            <person name="Toulza E."/>
            <person name="Wyss T."/>
            <person name="Zelensky A."/>
            <person name="Zhou K."/>
            <person name="Armbrust E.V."/>
            <person name="Bhattacharya D."/>
            <person name="Goodenough U.W."/>
            <person name="Van de Peer Y."/>
            <person name="Grigoriev I.V."/>
        </authorList>
    </citation>
    <scope>NUCLEOTIDE SEQUENCE [LARGE SCALE GENOMIC DNA]</scope>
    <source>
        <strain evidence="2">RCC299 / NOUM17</strain>
    </source>
</reference>
<dbReference type="EMBL" id="CP001334">
    <property type="protein sequence ID" value="ACO67962.1"/>
    <property type="molecule type" value="Genomic_DNA"/>
</dbReference>
<keyword evidence="2" id="KW-1185">Reference proteome</keyword>
<organism evidence="1 2">
    <name type="scientific">Micromonas commoda (strain RCC299 / NOUM17 / CCMP2709)</name>
    <name type="common">Picoplanktonic green alga</name>
    <dbReference type="NCBI Taxonomy" id="296587"/>
    <lineage>
        <taxon>Eukaryota</taxon>
        <taxon>Viridiplantae</taxon>
        <taxon>Chlorophyta</taxon>
        <taxon>Mamiellophyceae</taxon>
        <taxon>Mamiellales</taxon>
        <taxon>Mamiellaceae</taxon>
        <taxon>Micromonas</taxon>
    </lineage>
</organism>
<dbReference type="InParanoid" id="C1EJ25"/>